<proteinExistence type="inferred from homology"/>
<dbReference type="PANTHER" id="PTHR44229">
    <property type="entry name" value="15-HYDROXYPROSTAGLANDIN DEHYDROGENASE [NAD(+)]"/>
    <property type="match status" value="1"/>
</dbReference>
<dbReference type="GO" id="GO:0005737">
    <property type="term" value="C:cytoplasm"/>
    <property type="evidence" value="ECO:0007669"/>
    <property type="project" value="TreeGrafter"/>
</dbReference>
<dbReference type="EMBL" id="JAPVEA010000005">
    <property type="protein sequence ID" value="KAJ5454857.1"/>
    <property type="molecule type" value="Genomic_DNA"/>
</dbReference>
<dbReference type="GeneID" id="81599438"/>
<evidence type="ECO:0000256" key="2">
    <source>
        <dbReference type="ARBA" id="ARBA00023002"/>
    </source>
</evidence>
<evidence type="ECO:0000313" key="4">
    <source>
        <dbReference type="Proteomes" id="UP001213681"/>
    </source>
</evidence>
<comment type="caution">
    <text evidence="3">The sequence shown here is derived from an EMBL/GenBank/DDBJ whole genome shotgun (WGS) entry which is preliminary data.</text>
</comment>
<dbReference type="InterPro" id="IPR002347">
    <property type="entry name" value="SDR_fam"/>
</dbReference>
<dbReference type="GO" id="GO:0016616">
    <property type="term" value="F:oxidoreductase activity, acting on the CH-OH group of donors, NAD or NADP as acceptor"/>
    <property type="evidence" value="ECO:0007669"/>
    <property type="project" value="TreeGrafter"/>
</dbReference>
<dbReference type="RefSeq" id="XP_056767813.1">
    <property type="nucleotide sequence ID" value="XM_056909195.1"/>
</dbReference>
<sequence>MSQYIPQISSQSLEDKVVLITGTFSSDTIPTCPLRAFDCLHFKTFLLTLSATGGANGIGASLVQQCLENGANVCFGDLDNISGERLLRKSVEEFKSGEAKYPARAVFQTTDVTNYQSVLALFDLAFNTYKRIDHVVSAAGISEIGNWFDFGLTFQTVRQTPTHKVLDVNLLGSMYVARIASVYLRHNRGPGTDRSILLFSSVSGFKESPSLFIDQASKHGVIGLMRSLRSYISSPYKHYLRINTICPWMTQTETMKQIEQQWKQASLPTNTTREVSTVANGILADSSLNGTSMFVEGGRAWEIEGNIERLEAQWLGEAPSKSLAAGQELLDDGAIWTAAPRKRCSISNGIPPGVPLEKLNGIQQNGAQKNSMNGVTNGYTNGATKVTNGLGNGFPNGLTNGITNGVH</sequence>
<reference evidence="3" key="1">
    <citation type="submission" date="2022-12" db="EMBL/GenBank/DDBJ databases">
        <authorList>
            <person name="Petersen C."/>
        </authorList>
    </citation>
    <scope>NUCLEOTIDE SEQUENCE</scope>
    <source>
        <strain evidence="3">IBT 16125</strain>
    </source>
</reference>
<dbReference type="Proteomes" id="UP001213681">
    <property type="component" value="Unassembled WGS sequence"/>
</dbReference>
<keyword evidence="2" id="KW-0560">Oxidoreductase</keyword>
<organism evidence="3 4">
    <name type="scientific">Penicillium daleae</name>
    <dbReference type="NCBI Taxonomy" id="63821"/>
    <lineage>
        <taxon>Eukaryota</taxon>
        <taxon>Fungi</taxon>
        <taxon>Dikarya</taxon>
        <taxon>Ascomycota</taxon>
        <taxon>Pezizomycotina</taxon>
        <taxon>Eurotiomycetes</taxon>
        <taxon>Eurotiomycetidae</taxon>
        <taxon>Eurotiales</taxon>
        <taxon>Aspergillaceae</taxon>
        <taxon>Penicillium</taxon>
    </lineage>
</organism>
<dbReference type="SUPFAM" id="SSF51735">
    <property type="entry name" value="NAD(P)-binding Rossmann-fold domains"/>
    <property type="match status" value="1"/>
</dbReference>
<accession>A0AAD6G4P2</accession>
<reference evidence="3" key="2">
    <citation type="journal article" date="2023" name="IMA Fungus">
        <title>Comparative genomic study of the Penicillium genus elucidates a diverse pangenome and 15 lateral gene transfer events.</title>
        <authorList>
            <person name="Petersen C."/>
            <person name="Sorensen T."/>
            <person name="Nielsen M.R."/>
            <person name="Sondergaard T.E."/>
            <person name="Sorensen J.L."/>
            <person name="Fitzpatrick D.A."/>
            <person name="Frisvad J.C."/>
            <person name="Nielsen K.L."/>
        </authorList>
    </citation>
    <scope>NUCLEOTIDE SEQUENCE</scope>
    <source>
        <strain evidence="3">IBT 16125</strain>
    </source>
</reference>
<dbReference type="PRINTS" id="PR00081">
    <property type="entry name" value="GDHRDH"/>
</dbReference>
<dbReference type="Gene3D" id="3.40.50.720">
    <property type="entry name" value="NAD(P)-binding Rossmann-like Domain"/>
    <property type="match status" value="1"/>
</dbReference>
<dbReference type="AlphaFoldDB" id="A0AAD6G4P2"/>
<evidence type="ECO:0000313" key="3">
    <source>
        <dbReference type="EMBL" id="KAJ5454857.1"/>
    </source>
</evidence>
<keyword evidence="4" id="KW-1185">Reference proteome</keyword>
<dbReference type="PANTHER" id="PTHR44229:SF4">
    <property type="entry name" value="15-HYDROXYPROSTAGLANDIN DEHYDROGENASE [NAD(+)]"/>
    <property type="match status" value="1"/>
</dbReference>
<comment type="similarity">
    <text evidence="1">Belongs to the short-chain dehydrogenases/reductases (SDR) family.</text>
</comment>
<protein>
    <submittedName>
        <fullName evidence="3">Short-chain dehydrogenase/reductase SDR</fullName>
    </submittedName>
</protein>
<dbReference type="Pfam" id="PF00106">
    <property type="entry name" value="adh_short"/>
    <property type="match status" value="1"/>
</dbReference>
<evidence type="ECO:0000256" key="1">
    <source>
        <dbReference type="ARBA" id="ARBA00006484"/>
    </source>
</evidence>
<gene>
    <name evidence="3" type="ORF">N7458_005813</name>
</gene>
<dbReference type="InterPro" id="IPR036291">
    <property type="entry name" value="NAD(P)-bd_dom_sf"/>
</dbReference>
<name>A0AAD6G4P2_9EURO</name>